<dbReference type="RefSeq" id="XP_040690741.1">
    <property type="nucleotide sequence ID" value="XM_040834943.1"/>
</dbReference>
<dbReference type="Proteomes" id="UP000184383">
    <property type="component" value="Unassembled WGS sequence"/>
</dbReference>
<evidence type="ECO:0000313" key="2">
    <source>
        <dbReference type="Proteomes" id="UP000184383"/>
    </source>
</evidence>
<keyword evidence="2" id="KW-1185">Reference proteome</keyword>
<name>A0A1L9RQ36_ASPWE</name>
<dbReference type="GeneID" id="63750791"/>
<reference evidence="2" key="1">
    <citation type="journal article" date="2017" name="Genome Biol.">
        <title>Comparative genomics reveals high biological diversity and specific adaptations in the industrially and medically important fungal genus Aspergillus.</title>
        <authorList>
            <person name="de Vries R.P."/>
            <person name="Riley R."/>
            <person name="Wiebenga A."/>
            <person name="Aguilar-Osorio G."/>
            <person name="Amillis S."/>
            <person name="Uchima C.A."/>
            <person name="Anderluh G."/>
            <person name="Asadollahi M."/>
            <person name="Askin M."/>
            <person name="Barry K."/>
            <person name="Battaglia E."/>
            <person name="Bayram O."/>
            <person name="Benocci T."/>
            <person name="Braus-Stromeyer S.A."/>
            <person name="Caldana C."/>
            <person name="Canovas D."/>
            <person name="Cerqueira G.C."/>
            <person name="Chen F."/>
            <person name="Chen W."/>
            <person name="Choi C."/>
            <person name="Clum A."/>
            <person name="Dos Santos R.A."/>
            <person name="Damasio A.R."/>
            <person name="Diallinas G."/>
            <person name="Emri T."/>
            <person name="Fekete E."/>
            <person name="Flipphi M."/>
            <person name="Freyberg S."/>
            <person name="Gallo A."/>
            <person name="Gournas C."/>
            <person name="Habgood R."/>
            <person name="Hainaut M."/>
            <person name="Harispe M.L."/>
            <person name="Henrissat B."/>
            <person name="Hilden K.S."/>
            <person name="Hope R."/>
            <person name="Hossain A."/>
            <person name="Karabika E."/>
            <person name="Karaffa L."/>
            <person name="Karanyi Z."/>
            <person name="Krasevec N."/>
            <person name="Kuo A."/>
            <person name="Kusch H."/>
            <person name="LaButti K."/>
            <person name="Lagendijk E.L."/>
            <person name="Lapidus A."/>
            <person name="Levasseur A."/>
            <person name="Lindquist E."/>
            <person name="Lipzen A."/>
            <person name="Logrieco A.F."/>
            <person name="MacCabe A."/>
            <person name="Maekelae M.R."/>
            <person name="Malavazi I."/>
            <person name="Melin P."/>
            <person name="Meyer V."/>
            <person name="Mielnichuk N."/>
            <person name="Miskei M."/>
            <person name="Molnar A.P."/>
            <person name="Mule G."/>
            <person name="Ngan C.Y."/>
            <person name="Orejas M."/>
            <person name="Orosz E."/>
            <person name="Ouedraogo J.P."/>
            <person name="Overkamp K.M."/>
            <person name="Park H.-S."/>
            <person name="Perrone G."/>
            <person name="Piumi F."/>
            <person name="Punt P.J."/>
            <person name="Ram A.F."/>
            <person name="Ramon A."/>
            <person name="Rauscher S."/>
            <person name="Record E."/>
            <person name="Riano-Pachon D.M."/>
            <person name="Robert V."/>
            <person name="Roehrig J."/>
            <person name="Ruller R."/>
            <person name="Salamov A."/>
            <person name="Salih N.S."/>
            <person name="Samson R.A."/>
            <person name="Sandor E."/>
            <person name="Sanguinetti M."/>
            <person name="Schuetze T."/>
            <person name="Sepcic K."/>
            <person name="Shelest E."/>
            <person name="Sherlock G."/>
            <person name="Sophianopoulou V."/>
            <person name="Squina F.M."/>
            <person name="Sun H."/>
            <person name="Susca A."/>
            <person name="Todd R.B."/>
            <person name="Tsang A."/>
            <person name="Unkles S.E."/>
            <person name="van de Wiele N."/>
            <person name="van Rossen-Uffink D."/>
            <person name="Oliveira J.V."/>
            <person name="Vesth T.C."/>
            <person name="Visser J."/>
            <person name="Yu J.-H."/>
            <person name="Zhou M."/>
            <person name="Andersen M.R."/>
            <person name="Archer D.B."/>
            <person name="Baker S.E."/>
            <person name="Benoit I."/>
            <person name="Brakhage A.A."/>
            <person name="Braus G.H."/>
            <person name="Fischer R."/>
            <person name="Frisvad J.C."/>
            <person name="Goldman G.H."/>
            <person name="Houbraken J."/>
            <person name="Oakley B."/>
            <person name="Pocsi I."/>
            <person name="Scazzocchio C."/>
            <person name="Seiboth B."/>
            <person name="vanKuyk P.A."/>
            <person name="Wortman J."/>
            <person name="Dyer P.S."/>
            <person name="Grigoriev I.V."/>
        </authorList>
    </citation>
    <scope>NUCLEOTIDE SEQUENCE [LARGE SCALE GENOMIC DNA]</scope>
    <source>
        <strain evidence="2">DTO 134E9</strain>
    </source>
</reference>
<gene>
    <name evidence="1" type="ORF">ASPWEDRAFT_38707</name>
</gene>
<dbReference type="AlphaFoldDB" id="A0A1L9RQ36"/>
<dbReference type="OrthoDB" id="3783539at2759"/>
<dbReference type="VEuPathDB" id="FungiDB:ASPWEDRAFT_38707"/>
<organism evidence="1 2">
    <name type="scientific">Aspergillus wentii DTO 134E9</name>
    <dbReference type="NCBI Taxonomy" id="1073089"/>
    <lineage>
        <taxon>Eukaryota</taxon>
        <taxon>Fungi</taxon>
        <taxon>Dikarya</taxon>
        <taxon>Ascomycota</taxon>
        <taxon>Pezizomycotina</taxon>
        <taxon>Eurotiomycetes</taxon>
        <taxon>Eurotiomycetidae</taxon>
        <taxon>Eurotiales</taxon>
        <taxon>Aspergillaceae</taxon>
        <taxon>Aspergillus</taxon>
        <taxon>Aspergillus subgen. Cremei</taxon>
    </lineage>
</organism>
<proteinExistence type="predicted"/>
<accession>A0A1L9RQ36</accession>
<sequence length="71" mass="8435">MTSMQQIDGKCVDPRKLIKLLRNVYGISEEGKNNFYVELRLNKYKIYRTTDGPDLTEDDIRACRTRQRLRP</sequence>
<evidence type="ECO:0000313" key="1">
    <source>
        <dbReference type="EMBL" id="OJJ37065.1"/>
    </source>
</evidence>
<dbReference type="EMBL" id="KV878211">
    <property type="protein sequence ID" value="OJJ37065.1"/>
    <property type="molecule type" value="Genomic_DNA"/>
</dbReference>
<protein>
    <submittedName>
        <fullName evidence="1">Uncharacterized protein</fullName>
    </submittedName>
</protein>